<evidence type="ECO:0000259" key="1">
    <source>
        <dbReference type="Pfam" id="PF00534"/>
    </source>
</evidence>
<dbReference type="PANTHER" id="PTHR12526:SF595">
    <property type="entry name" value="BLL5217 PROTEIN"/>
    <property type="match status" value="1"/>
</dbReference>
<comment type="caution">
    <text evidence="2">The sequence shown here is derived from an EMBL/GenBank/DDBJ whole genome shotgun (WGS) entry which is preliminary data.</text>
</comment>
<dbReference type="SUPFAM" id="SSF53756">
    <property type="entry name" value="UDP-Glycosyltransferase/glycogen phosphorylase"/>
    <property type="match status" value="1"/>
</dbReference>
<feature type="domain" description="Glycosyl transferase family 1" evidence="1">
    <location>
        <begin position="2"/>
        <end position="77"/>
    </location>
</feature>
<feature type="non-terminal residue" evidence="2">
    <location>
        <position position="1"/>
    </location>
</feature>
<dbReference type="InterPro" id="IPR001296">
    <property type="entry name" value="Glyco_trans_1"/>
</dbReference>
<organism evidence="2">
    <name type="scientific">marine sediment metagenome</name>
    <dbReference type="NCBI Taxonomy" id="412755"/>
    <lineage>
        <taxon>unclassified sequences</taxon>
        <taxon>metagenomes</taxon>
        <taxon>ecological metagenomes</taxon>
    </lineage>
</organism>
<reference evidence="2" key="1">
    <citation type="journal article" date="2015" name="Nature">
        <title>Complex archaea that bridge the gap between prokaryotes and eukaryotes.</title>
        <authorList>
            <person name="Spang A."/>
            <person name="Saw J.H."/>
            <person name="Jorgensen S.L."/>
            <person name="Zaremba-Niedzwiedzka K."/>
            <person name="Martijn J."/>
            <person name="Lind A.E."/>
            <person name="van Eijk R."/>
            <person name="Schleper C."/>
            <person name="Guy L."/>
            <person name="Ettema T.J."/>
        </authorList>
    </citation>
    <scope>NUCLEOTIDE SEQUENCE</scope>
</reference>
<dbReference type="Gene3D" id="3.40.50.2000">
    <property type="entry name" value="Glycogen Phosphorylase B"/>
    <property type="match status" value="2"/>
</dbReference>
<dbReference type="PANTHER" id="PTHR12526">
    <property type="entry name" value="GLYCOSYLTRANSFERASE"/>
    <property type="match status" value="1"/>
</dbReference>
<proteinExistence type="predicted"/>
<dbReference type="EMBL" id="LAZR01055085">
    <property type="protein sequence ID" value="KKK77170.1"/>
    <property type="molecule type" value="Genomic_DNA"/>
</dbReference>
<protein>
    <recommendedName>
        <fullName evidence="1">Glycosyl transferase family 1 domain-containing protein</fullName>
    </recommendedName>
</protein>
<evidence type="ECO:0000313" key="2">
    <source>
        <dbReference type="EMBL" id="KKK77170.1"/>
    </source>
</evidence>
<dbReference type="Pfam" id="PF00534">
    <property type="entry name" value="Glycos_transf_1"/>
    <property type="match status" value="1"/>
</dbReference>
<accession>A0A0F8YTQ2</accession>
<sequence length="106" mass="11849">SLLGGAQALLHPIAFEEPFGLSVAEAMMCGTPVIAYNRGSMPELIVEGKTGFLVISRNEAVAAVKRLDTIKTKDCREHARKNFSIERMISLYENAYQKTIERYENQ</sequence>
<dbReference type="GO" id="GO:0016757">
    <property type="term" value="F:glycosyltransferase activity"/>
    <property type="evidence" value="ECO:0007669"/>
    <property type="project" value="InterPro"/>
</dbReference>
<gene>
    <name evidence="2" type="ORF">LCGC14_2856310</name>
</gene>
<dbReference type="AlphaFoldDB" id="A0A0F8YTQ2"/>
<name>A0A0F8YTQ2_9ZZZZ</name>